<dbReference type="Gene3D" id="2.40.50.40">
    <property type="match status" value="1"/>
</dbReference>
<gene>
    <name evidence="2" type="ORF">G6F51_009153</name>
</gene>
<dbReference type="AlphaFoldDB" id="A0A9P6Y577"/>
<protein>
    <recommendedName>
        <fullName evidence="1">Chromo domain-containing protein</fullName>
    </recommendedName>
</protein>
<dbReference type="OrthoDB" id="2275976at2759"/>
<dbReference type="SUPFAM" id="SSF54160">
    <property type="entry name" value="Chromo domain-like"/>
    <property type="match status" value="1"/>
</dbReference>
<dbReference type="InterPro" id="IPR016197">
    <property type="entry name" value="Chromo-like_dom_sf"/>
</dbReference>
<evidence type="ECO:0000313" key="2">
    <source>
        <dbReference type="EMBL" id="KAG1539418.1"/>
    </source>
</evidence>
<evidence type="ECO:0000313" key="3">
    <source>
        <dbReference type="Proteomes" id="UP000717996"/>
    </source>
</evidence>
<reference evidence="2" key="1">
    <citation type="journal article" date="2020" name="Microb. Genom.">
        <title>Genetic diversity of clinical and environmental Mucorales isolates obtained from an investigation of mucormycosis cases among solid organ transplant recipients.</title>
        <authorList>
            <person name="Nguyen M.H."/>
            <person name="Kaul D."/>
            <person name="Muto C."/>
            <person name="Cheng S.J."/>
            <person name="Richter R.A."/>
            <person name="Bruno V.M."/>
            <person name="Liu G."/>
            <person name="Beyhan S."/>
            <person name="Sundermann A.J."/>
            <person name="Mounaud S."/>
            <person name="Pasculle A.W."/>
            <person name="Nierman W.C."/>
            <person name="Driscoll E."/>
            <person name="Cumbie R."/>
            <person name="Clancy C.J."/>
            <person name="Dupont C.L."/>
        </authorList>
    </citation>
    <scope>NUCLEOTIDE SEQUENCE</scope>
    <source>
        <strain evidence="2">GL16</strain>
    </source>
</reference>
<evidence type="ECO:0000259" key="1">
    <source>
        <dbReference type="PROSITE" id="PS50013"/>
    </source>
</evidence>
<dbReference type="EMBL" id="JAANIT010001624">
    <property type="protein sequence ID" value="KAG1539418.1"/>
    <property type="molecule type" value="Genomic_DNA"/>
</dbReference>
<dbReference type="InterPro" id="IPR000953">
    <property type="entry name" value="Chromo/chromo_shadow_dom"/>
</dbReference>
<name>A0A9P6Y577_RHIOR</name>
<sequence length="193" mass="22616">MFNRKVNDLKDYTKSMPQIEFNKETINVGKLKSAIEKFNNTTLPEVREQILEMQRKYNEYFVKRHRILNNPFPIGPTVMIKNIEGKKSKTDSKYIGPFTVHNHTKNGNYVLTDLTGSLFDRNVPTSQIKLVSNDTNKTNDNKYIYEVQVIINHREIAPSKFEYLTNWAGYPGEQTWQKQSTFQGTDVIKKCWE</sequence>
<dbReference type="Proteomes" id="UP000717996">
    <property type="component" value="Unassembled WGS sequence"/>
</dbReference>
<organism evidence="2 3">
    <name type="scientific">Rhizopus oryzae</name>
    <name type="common">Mucormycosis agent</name>
    <name type="synonym">Rhizopus arrhizus var. delemar</name>
    <dbReference type="NCBI Taxonomy" id="64495"/>
    <lineage>
        <taxon>Eukaryota</taxon>
        <taxon>Fungi</taxon>
        <taxon>Fungi incertae sedis</taxon>
        <taxon>Mucoromycota</taxon>
        <taxon>Mucoromycotina</taxon>
        <taxon>Mucoromycetes</taxon>
        <taxon>Mucorales</taxon>
        <taxon>Mucorineae</taxon>
        <taxon>Rhizopodaceae</taxon>
        <taxon>Rhizopus</taxon>
    </lineage>
</organism>
<dbReference type="PROSITE" id="PS50013">
    <property type="entry name" value="CHROMO_2"/>
    <property type="match status" value="1"/>
</dbReference>
<proteinExistence type="predicted"/>
<comment type="caution">
    <text evidence="2">The sequence shown here is derived from an EMBL/GenBank/DDBJ whole genome shotgun (WGS) entry which is preliminary data.</text>
</comment>
<feature type="domain" description="Chromo" evidence="1">
    <location>
        <begin position="145"/>
        <end position="193"/>
    </location>
</feature>
<accession>A0A9P6Y577</accession>